<dbReference type="GO" id="GO:0047617">
    <property type="term" value="F:fatty acyl-CoA hydrolase activity"/>
    <property type="evidence" value="ECO:0007669"/>
    <property type="project" value="TreeGrafter"/>
</dbReference>
<reference evidence="1" key="1">
    <citation type="submission" date="2020-12" db="EMBL/GenBank/DDBJ databases">
        <title>Bacterial taxonomy.</title>
        <authorList>
            <person name="Pan X."/>
        </authorList>
    </citation>
    <scope>NUCLEOTIDE SEQUENCE</scope>
    <source>
        <strain evidence="1">M0105</strain>
    </source>
</reference>
<dbReference type="AlphaFoldDB" id="A0A8J7SHF9"/>
<keyword evidence="2" id="KW-1185">Reference proteome</keyword>
<organism evidence="1 2">
    <name type="scientific">Thermohalobaculum xanthum</name>
    <dbReference type="NCBI Taxonomy" id="2753746"/>
    <lineage>
        <taxon>Bacteria</taxon>
        <taxon>Pseudomonadati</taxon>
        <taxon>Pseudomonadota</taxon>
        <taxon>Alphaproteobacteria</taxon>
        <taxon>Rhodobacterales</taxon>
        <taxon>Paracoccaceae</taxon>
        <taxon>Thermohalobaculum</taxon>
    </lineage>
</organism>
<dbReference type="InterPro" id="IPR050563">
    <property type="entry name" value="4-hydroxybenzoyl-CoA_TE"/>
</dbReference>
<dbReference type="Gene3D" id="3.10.129.10">
    <property type="entry name" value="Hotdog Thioesterase"/>
    <property type="match status" value="1"/>
</dbReference>
<protein>
    <submittedName>
        <fullName evidence="1">Thioesterase family protein</fullName>
    </submittedName>
</protein>
<dbReference type="RefSeq" id="WP_200609877.1">
    <property type="nucleotide sequence ID" value="NZ_JAEHHL010000006.1"/>
</dbReference>
<accession>A0A8J7SHF9</accession>
<evidence type="ECO:0000313" key="2">
    <source>
        <dbReference type="Proteomes" id="UP000655420"/>
    </source>
</evidence>
<gene>
    <name evidence="1" type="ORF">H0I76_10790</name>
</gene>
<comment type="caution">
    <text evidence="1">The sequence shown here is derived from an EMBL/GenBank/DDBJ whole genome shotgun (WGS) entry which is preliminary data.</text>
</comment>
<dbReference type="Pfam" id="PF13279">
    <property type="entry name" value="4HBT_2"/>
    <property type="match status" value="1"/>
</dbReference>
<dbReference type="InterPro" id="IPR029069">
    <property type="entry name" value="HotDog_dom_sf"/>
</dbReference>
<evidence type="ECO:0000313" key="1">
    <source>
        <dbReference type="EMBL" id="MBK0399680.1"/>
    </source>
</evidence>
<sequence>MTDTAPAAAAVRTARQQVEPGWIDYNGHMNVAYYTLAFDRALDDLYESLGIGPTSARRDRLGPMALQTQIHYLAELLEGEAFHCEVQILDADDKRVHVFATMIAEEDGRRVATYESLTINVDLEARRSAPFAPEAAARVRELAAAHAGLPRPEQAGRSIAIRRKG</sequence>
<proteinExistence type="predicted"/>
<dbReference type="EMBL" id="JAEHHL010000006">
    <property type="protein sequence ID" value="MBK0399680.1"/>
    <property type="molecule type" value="Genomic_DNA"/>
</dbReference>
<dbReference type="PANTHER" id="PTHR31793:SF2">
    <property type="entry name" value="BLR1345 PROTEIN"/>
    <property type="match status" value="1"/>
</dbReference>
<name>A0A8J7SHF9_9RHOB</name>
<dbReference type="PANTHER" id="PTHR31793">
    <property type="entry name" value="4-HYDROXYBENZOYL-COA THIOESTERASE FAMILY MEMBER"/>
    <property type="match status" value="1"/>
</dbReference>
<dbReference type="Proteomes" id="UP000655420">
    <property type="component" value="Unassembled WGS sequence"/>
</dbReference>
<dbReference type="SUPFAM" id="SSF54637">
    <property type="entry name" value="Thioesterase/thiol ester dehydrase-isomerase"/>
    <property type="match status" value="1"/>
</dbReference>
<dbReference type="CDD" id="cd00586">
    <property type="entry name" value="4HBT"/>
    <property type="match status" value="1"/>
</dbReference>